<dbReference type="CDD" id="cd03786">
    <property type="entry name" value="GTB_UDP-GlcNAc_2-Epimerase"/>
    <property type="match status" value="1"/>
</dbReference>
<dbReference type="GO" id="GO:0008761">
    <property type="term" value="F:UDP-N-acetylglucosamine 2-epimerase activity"/>
    <property type="evidence" value="ECO:0007669"/>
    <property type="project" value="UniProtKB-EC"/>
</dbReference>
<keyword evidence="4" id="KW-1185">Reference proteome</keyword>
<dbReference type="PANTHER" id="PTHR43174">
    <property type="entry name" value="UDP-N-ACETYLGLUCOSAMINE 2-EPIMERASE"/>
    <property type="match status" value="1"/>
</dbReference>
<dbReference type="HOGENOM" id="CLU_041674_0_1_0"/>
<dbReference type="STRING" id="584708.Apau_1824"/>
<gene>
    <name evidence="3" type="ORF">Apau_1824</name>
</gene>
<evidence type="ECO:0000259" key="2">
    <source>
        <dbReference type="Pfam" id="PF02350"/>
    </source>
</evidence>
<comment type="similarity">
    <text evidence="1">Belongs to the UDP-N-acetylglucosamine 2-epimerase family.</text>
</comment>
<dbReference type="NCBIfam" id="TIGR00236">
    <property type="entry name" value="wecB"/>
    <property type="match status" value="1"/>
</dbReference>
<dbReference type="eggNOG" id="COG0381">
    <property type="taxonomic scope" value="Bacteria"/>
</dbReference>
<dbReference type="Gene3D" id="3.40.50.2000">
    <property type="entry name" value="Glycogen Phosphorylase B"/>
    <property type="match status" value="2"/>
</dbReference>
<dbReference type="EMBL" id="CM001022">
    <property type="protein sequence ID" value="EFQ24240.1"/>
    <property type="molecule type" value="Genomic_DNA"/>
</dbReference>
<dbReference type="EC" id="5.1.3.14" evidence="3"/>
<evidence type="ECO:0000313" key="3">
    <source>
        <dbReference type="EMBL" id="EFQ24240.1"/>
    </source>
</evidence>
<evidence type="ECO:0000313" key="4">
    <source>
        <dbReference type="Proteomes" id="UP000005096"/>
    </source>
</evidence>
<dbReference type="PANTHER" id="PTHR43174:SF1">
    <property type="entry name" value="UDP-N-ACETYLGLUCOSAMINE 2-EPIMERASE"/>
    <property type="match status" value="1"/>
</dbReference>
<dbReference type="Pfam" id="PF02350">
    <property type="entry name" value="Epimerase_2"/>
    <property type="match status" value="1"/>
</dbReference>
<protein>
    <submittedName>
        <fullName evidence="3">UDP-N-acetylglucosamine 2-epimerase</fullName>
        <ecNumber evidence="3">5.1.3.14</ecNumber>
    </submittedName>
</protein>
<organism evidence="3 4">
    <name type="scientific">Aminomonas paucivorans DSM 12260</name>
    <dbReference type="NCBI Taxonomy" id="584708"/>
    <lineage>
        <taxon>Bacteria</taxon>
        <taxon>Thermotogati</taxon>
        <taxon>Synergistota</taxon>
        <taxon>Synergistia</taxon>
        <taxon>Synergistales</taxon>
        <taxon>Synergistaceae</taxon>
        <taxon>Aminomonas</taxon>
    </lineage>
</organism>
<name>E3CVY5_9BACT</name>
<accession>E3CVY5</accession>
<dbReference type="SUPFAM" id="SSF53756">
    <property type="entry name" value="UDP-Glycosyltransferase/glycogen phosphorylase"/>
    <property type="match status" value="1"/>
</dbReference>
<reference evidence="3 4" key="1">
    <citation type="journal article" date="2010" name="Stand. Genomic Sci.">
        <title>Non-contiguous finished genome sequence of Aminomonas paucivorans type strain (GLU-3).</title>
        <authorList>
            <person name="Pitluck S."/>
            <person name="Yasawong M."/>
            <person name="Held B."/>
            <person name="Lapidus A."/>
            <person name="Nolan M."/>
            <person name="Copeland A."/>
            <person name="Lucas S."/>
            <person name="Del Rio T.G."/>
            <person name="Tice H."/>
            <person name="Cheng J.F."/>
            <person name="Chertkov O."/>
            <person name="Goodwin L."/>
            <person name="Tapia R."/>
            <person name="Han C."/>
            <person name="Liolios K."/>
            <person name="Ivanova N."/>
            <person name="Mavromatis K."/>
            <person name="Ovchinnikova G."/>
            <person name="Pati A."/>
            <person name="Chen A."/>
            <person name="Palaniappan K."/>
            <person name="Land M."/>
            <person name="Hauser L."/>
            <person name="Chang Y.J."/>
            <person name="Jeffries C.D."/>
            <person name="Pukall R."/>
            <person name="Spring S."/>
            <person name="Rohde M."/>
            <person name="Sikorski J."/>
            <person name="Goker M."/>
            <person name="Woyke T."/>
            <person name="Bristow J."/>
            <person name="Eisen J.A."/>
            <person name="Markowitz V."/>
            <person name="Hugenholtz P."/>
            <person name="Kyrpides N.C."/>
            <person name="Klenk H.P."/>
        </authorList>
    </citation>
    <scope>NUCLEOTIDE SEQUENCE [LARGE SCALE GENOMIC DNA]</scope>
    <source>
        <strain evidence="3 4">DSM 12260</strain>
    </source>
</reference>
<dbReference type="PaxDb" id="584708-Apau_1824"/>
<keyword evidence="1 3" id="KW-0413">Isomerase</keyword>
<evidence type="ECO:0000256" key="1">
    <source>
        <dbReference type="RuleBase" id="RU003513"/>
    </source>
</evidence>
<sequence>MVGARPQFVKEAMVSRAARRLGAWRHVLVHSGQHYDCNMSDIFFQQLEIPAPDHFLGVGSGSHGKQTGEVLVRFEEILLSERPDAVLVYGDTNTTLAGALGAVKLRIPVAHVEAGLRQEPRDMPEEINRVLTDRASTLLFCCSERGRTVLADEGIRQGVHVVGDVMYDLYRTMVPSLDPDAALRRWGLRRGAFALATLHRDFNVDRPESLEGILRGLCRVQVETGWPVLLPLHPRTRKRVEEFGLQPFLEPLHVTEPLGYLELLSCLQECALVLTDSGGFQKEAYFAGKRAVVLMPDTAWRELVETGWNLLAAPEEGAIWRASLGALDPYPYPQELYGEGRAAESLVAVLAGASFPS</sequence>
<feature type="domain" description="UDP-N-acetylglucosamine 2-epimerase" evidence="2">
    <location>
        <begin position="24"/>
        <end position="350"/>
    </location>
</feature>
<proteinExistence type="inferred from homology"/>
<dbReference type="Proteomes" id="UP000005096">
    <property type="component" value="Chromosome"/>
</dbReference>
<dbReference type="AlphaFoldDB" id="E3CVY5"/>
<dbReference type="InterPro" id="IPR029767">
    <property type="entry name" value="WecB-like"/>
</dbReference>
<dbReference type="InterPro" id="IPR003331">
    <property type="entry name" value="UDP_GlcNAc_Epimerase_2_dom"/>
</dbReference>